<dbReference type="AlphaFoldDB" id="K9ZZ06"/>
<dbReference type="PANTHER" id="PTHR43433:SF1">
    <property type="entry name" value="BLL5160 PROTEIN"/>
    <property type="match status" value="1"/>
</dbReference>
<dbReference type="GO" id="GO:0016746">
    <property type="term" value="F:acyltransferase activity"/>
    <property type="evidence" value="ECO:0007669"/>
    <property type="project" value="UniProtKB-KW"/>
</dbReference>
<dbReference type="PATRIC" id="fig|937777.3.peg.400"/>
<dbReference type="InterPro" id="IPR029058">
    <property type="entry name" value="AB_hydrolase_fold"/>
</dbReference>
<proteinExistence type="predicted"/>
<protein>
    <submittedName>
        <fullName evidence="2">Putative hydrolase or acyltransferase of alpha/beta superfamily</fullName>
    </submittedName>
</protein>
<dbReference type="Proteomes" id="UP000010467">
    <property type="component" value="Chromosome"/>
</dbReference>
<dbReference type="InterPro" id="IPR050471">
    <property type="entry name" value="AB_hydrolase"/>
</dbReference>
<feature type="domain" description="AB hydrolase-1" evidence="1">
    <location>
        <begin position="44"/>
        <end position="169"/>
    </location>
</feature>
<dbReference type="InterPro" id="IPR000073">
    <property type="entry name" value="AB_hydrolase_1"/>
</dbReference>
<evidence type="ECO:0000259" key="1">
    <source>
        <dbReference type="Pfam" id="PF00561"/>
    </source>
</evidence>
<dbReference type="SUPFAM" id="SSF53474">
    <property type="entry name" value="alpha/beta-Hydrolases"/>
    <property type="match status" value="1"/>
</dbReference>
<dbReference type="STRING" id="937777.Deipe_0390"/>
<dbReference type="Gene3D" id="3.40.50.1820">
    <property type="entry name" value="alpha/beta hydrolase"/>
    <property type="match status" value="1"/>
</dbReference>
<name>K9ZZ06_DEIPD</name>
<dbReference type="EMBL" id="CP003382">
    <property type="protein sequence ID" value="AFZ65990.1"/>
    <property type="molecule type" value="Genomic_DNA"/>
</dbReference>
<accession>K9ZZ06</accession>
<dbReference type="PANTHER" id="PTHR43433">
    <property type="entry name" value="HYDROLASE, ALPHA/BETA FOLD FAMILY PROTEIN"/>
    <property type="match status" value="1"/>
</dbReference>
<reference evidence="3" key="1">
    <citation type="submission" date="2012-03" db="EMBL/GenBank/DDBJ databases">
        <title>Complete sequence of chromosome of Deinococcus peraridilitoris DSM 19664.</title>
        <authorList>
            <person name="Lucas S."/>
            <person name="Copeland A."/>
            <person name="Lapidus A."/>
            <person name="Glavina del Rio T."/>
            <person name="Dalin E."/>
            <person name="Tice H."/>
            <person name="Bruce D."/>
            <person name="Goodwin L."/>
            <person name="Pitluck S."/>
            <person name="Peters L."/>
            <person name="Mikhailova N."/>
            <person name="Lu M."/>
            <person name="Kyrpides N."/>
            <person name="Mavromatis K."/>
            <person name="Ivanova N."/>
            <person name="Brettin T."/>
            <person name="Detter J.C."/>
            <person name="Han C."/>
            <person name="Larimer F."/>
            <person name="Land M."/>
            <person name="Hauser L."/>
            <person name="Markowitz V."/>
            <person name="Cheng J.-F."/>
            <person name="Hugenholtz P."/>
            <person name="Woyke T."/>
            <person name="Wu D."/>
            <person name="Pukall R."/>
            <person name="Steenblock K."/>
            <person name="Brambilla E."/>
            <person name="Klenk H.-P."/>
            <person name="Eisen J.A."/>
        </authorList>
    </citation>
    <scope>NUCLEOTIDE SEQUENCE [LARGE SCALE GENOMIC DNA]</scope>
    <source>
        <strain evidence="3">DSM 19664 / LMG 22246 / CIP 109416 / KR-200</strain>
    </source>
</reference>
<dbReference type="KEGG" id="dpd:Deipe_0390"/>
<organism evidence="2 3">
    <name type="scientific">Deinococcus peraridilitoris (strain DSM 19664 / LMG 22246 / CIP 109416 / KR-200)</name>
    <dbReference type="NCBI Taxonomy" id="937777"/>
    <lineage>
        <taxon>Bacteria</taxon>
        <taxon>Thermotogati</taxon>
        <taxon>Deinococcota</taxon>
        <taxon>Deinococci</taxon>
        <taxon>Deinococcales</taxon>
        <taxon>Deinococcaceae</taxon>
        <taxon>Deinococcus</taxon>
    </lineage>
</organism>
<evidence type="ECO:0000313" key="2">
    <source>
        <dbReference type="EMBL" id="AFZ65990.1"/>
    </source>
</evidence>
<dbReference type="eggNOG" id="COG2267">
    <property type="taxonomic scope" value="Bacteria"/>
</dbReference>
<keyword evidence="2" id="KW-0012">Acyltransferase</keyword>
<dbReference type="Pfam" id="PF00561">
    <property type="entry name" value="Abhydrolase_1"/>
    <property type="match status" value="1"/>
</dbReference>
<keyword evidence="2" id="KW-0808">Transferase</keyword>
<dbReference type="GO" id="GO:0016787">
    <property type="term" value="F:hydrolase activity"/>
    <property type="evidence" value="ECO:0007669"/>
    <property type="project" value="UniProtKB-KW"/>
</dbReference>
<keyword evidence="2" id="KW-0378">Hydrolase</keyword>
<evidence type="ECO:0000313" key="3">
    <source>
        <dbReference type="Proteomes" id="UP000010467"/>
    </source>
</evidence>
<keyword evidence="3" id="KW-1185">Reference proteome</keyword>
<sequence>MFREHLNLSATHEVNRNEAHLAARNVWLTVQGVRTYARVQGSGPPLVIVPGLGCSHVCYTALQSALAPYFEVWAYDAPGHGYTRAAPNRFTTVESLTEQLAAWLVAHGLTNATLLGHSLGGQVLLHLAARHPQLTPRLVLSAPTGLQPLMPVAQQVWRVFLDGFRDRRYYVWRLTQSYLIAGPRRVIRLYRDLRHAGTDALPPQVQAPTLVLQGEADEVVRSRALRRLACRLPRGQLVCIEHGPHALIDKYPVTVTELVREFARVH</sequence>
<dbReference type="HOGENOM" id="CLU_020336_50_2_0"/>
<dbReference type="PRINTS" id="PR00111">
    <property type="entry name" value="ABHYDROLASE"/>
</dbReference>
<gene>
    <name evidence="2" type="ordered locus">Deipe_0390</name>
</gene>